<dbReference type="RefSeq" id="WP_077687416.1">
    <property type="nucleotide sequence ID" value="NZ_CP019606.1"/>
</dbReference>
<dbReference type="PANTHER" id="PTHR35007">
    <property type="entry name" value="INTEGRAL MEMBRANE PROTEIN-RELATED"/>
    <property type="match status" value="1"/>
</dbReference>
<dbReference type="Proteomes" id="UP000188145">
    <property type="component" value="Chromosome"/>
</dbReference>
<feature type="domain" description="Type II secretion system protein GspF" evidence="7">
    <location>
        <begin position="96"/>
        <end position="213"/>
    </location>
</feature>
<proteinExistence type="predicted"/>
<feature type="transmembrane region" description="Helical" evidence="6">
    <location>
        <begin position="203"/>
        <end position="222"/>
    </location>
</feature>
<dbReference type="OrthoDB" id="3732900at2"/>
<evidence type="ECO:0000259" key="7">
    <source>
        <dbReference type="Pfam" id="PF00482"/>
    </source>
</evidence>
<evidence type="ECO:0000256" key="5">
    <source>
        <dbReference type="ARBA" id="ARBA00023136"/>
    </source>
</evidence>
<sequence>MTAAMLAAVAALLLIGAPPHARLVARRRTRGARRPLPWRVLPAAALLVGVVALLAPGALWWILAAAISGGTCAILVRGHRARRAELRLAKECARAARVLASLMAVGKIPTAALLDAAEDCPVLGQAAQAVRLGGDVAGELDRASGRRGLEPLRSIGAAWRLAERTGAPMAAILARVADDLRRRQQLDALIEAELAAARASGHIMAALPFLAVGLGFAVGVNSLRFLTGDPLGRVLLVVGVSMTAAGVLWIDALARPRRKR</sequence>
<reference evidence="9" key="1">
    <citation type="submission" date="2017-02" db="EMBL/GenBank/DDBJ databases">
        <title>Tessaracoccus aquaemaris sp. nov., isolated from the intestine of a Korean rockfish, Sebastes schlegelii, in a marine aquaculture pond.</title>
        <authorList>
            <person name="Tak E.J."/>
            <person name="Bae J.-W."/>
        </authorList>
    </citation>
    <scope>NUCLEOTIDE SEQUENCE [LARGE SCALE GENOMIC DNA]</scope>
    <source>
        <strain evidence="9">NSG39</strain>
    </source>
</reference>
<comment type="subcellular location">
    <subcellularLocation>
        <location evidence="1">Cell membrane</location>
        <topology evidence="1">Multi-pass membrane protein</topology>
    </subcellularLocation>
</comment>
<evidence type="ECO:0000256" key="3">
    <source>
        <dbReference type="ARBA" id="ARBA00022692"/>
    </source>
</evidence>
<protein>
    <recommendedName>
        <fullName evidence="7">Type II secretion system protein GspF domain-containing protein</fullName>
    </recommendedName>
</protein>
<name>A0A1Q2CSI4_9ACTN</name>
<keyword evidence="2" id="KW-1003">Cell membrane</keyword>
<evidence type="ECO:0000313" key="8">
    <source>
        <dbReference type="EMBL" id="AQP49061.1"/>
    </source>
</evidence>
<dbReference type="Pfam" id="PF00482">
    <property type="entry name" value="T2SSF"/>
    <property type="match status" value="1"/>
</dbReference>
<gene>
    <name evidence="8" type="ORF">BW730_17740</name>
</gene>
<evidence type="ECO:0000256" key="2">
    <source>
        <dbReference type="ARBA" id="ARBA00022475"/>
    </source>
</evidence>
<evidence type="ECO:0000256" key="6">
    <source>
        <dbReference type="SAM" id="Phobius"/>
    </source>
</evidence>
<keyword evidence="4 6" id="KW-1133">Transmembrane helix</keyword>
<accession>A0A1Q2CSI4</accession>
<dbReference type="KEGG" id="tes:BW730_17740"/>
<keyword evidence="9" id="KW-1185">Reference proteome</keyword>
<keyword evidence="5 6" id="KW-0472">Membrane</keyword>
<dbReference type="PANTHER" id="PTHR35007:SF4">
    <property type="entry name" value="CONSERVED TRANSMEMBRANE PROTEIN-RELATED"/>
    <property type="match status" value="1"/>
</dbReference>
<evidence type="ECO:0000256" key="1">
    <source>
        <dbReference type="ARBA" id="ARBA00004651"/>
    </source>
</evidence>
<dbReference type="InterPro" id="IPR018076">
    <property type="entry name" value="T2SS_GspF_dom"/>
</dbReference>
<evidence type="ECO:0000256" key="4">
    <source>
        <dbReference type="ARBA" id="ARBA00022989"/>
    </source>
</evidence>
<keyword evidence="3 6" id="KW-0812">Transmembrane</keyword>
<organism evidence="8 9">
    <name type="scientific">Tessaracoccus aquimaris</name>
    <dbReference type="NCBI Taxonomy" id="1332264"/>
    <lineage>
        <taxon>Bacteria</taxon>
        <taxon>Bacillati</taxon>
        <taxon>Actinomycetota</taxon>
        <taxon>Actinomycetes</taxon>
        <taxon>Propionibacteriales</taxon>
        <taxon>Propionibacteriaceae</taxon>
        <taxon>Tessaracoccus</taxon>
    </lineage>
</organism>
<dbReference type="GO" id="GO:0005886">
    <property type="term" value="C:plasma membrane"/>
    <property type="evidence" value="ECO:0007669"/>
    <property type="project" value="UniProtKB-SubCell"/>
</dbReference>
<dbReference type="AlphaFoldDB" id="A0A1Q2CSI4"/>
<feature type="transmembrane region" description="Helical" evidence="6">
    <location>
        <begin position="45"/>
        <end position="76"/>
    </location>
</feature>
<feature type="transmembrane region" description="Helical" evidence="6">
    <location>
        <begin position="234"/>
        <end position="254"/>
    </location>
</feature>
<dbReference type="STRING" id="1332264.BW730_17740"/>
<dbReference type="EMBL" id="CP019606">
    <property type="protein sequence ID" value="AQP49061.1"/>
    <property type="molecule type" value="Genomic_DNA"/>
</dbReference>
<evidence type="ECO:0000313" key="9">
    <source>
        <dbReference type="Proteomes" id="UP000188145"/>
    </source>
</evidence>